<dbReference type="OrthoDB" id="1030757at2"/>
<feature type="domain" description="SH3" evidence="2">
    <location>
        <begin position="2"/>
        <end position="59"/>
    </location>
</feature>
<dbReference type="AlphaFoldDB" id="A0A261TRS5"/>
<accession>A0A261TRS5</accession>
<name>A0A261TRS5_9BORD</name>
<reference evidence="3 4" key="1">
    <citation type="submission" date="2017-05" db="EMBL/GenBank/DDBJ databases">
        <title>Complete and WGS of Bordetella genogroups.</title>
        <authorList>
            <person name="Spilker T."/>
            <person name="LiPuma J."/>
        </authorList>
    </citation>
    <scope>NUCLEOTIDE SEQUENCE [LARGE SCALE GENOMIC DNA]</scope>
    <source>
        <strain evidence="3 4">AU10456</strain>
    </source>
</reference>
<proteinExistence type="predicted"/>
<evidence type="ECO:0000256" key="1">
    <source>
        <dbReference type="ARBA" id="ARBA00022443"/>
    </source>
</evidence>
<evidence type="ECO:0000313" key="3">
    <source>
        <dbReference type="EMBL" id="OZI51872.1"/>
    </source>
</evidence>
<comment type="caution">
    <text evidence="3">The sequence shown here is derived from an EMBL/GenBank/DDBJ whole genome shotgun (WGS) entry which is preliminary data.</text>
</comment>
<dbReference type="EMBL" id="NEVP01000006">
    <property type="protein sequence ID" value="OZI51872.1"/>
    <property type="molecule type" value="Genomic_DNA"/>
</dbReference>
<keyword evidence="4" id="KW-1185">Reference proteome</keyword>
<gene>
    <name evidence="3" type="ORF">CAL25_10135</name>
</gene>
<dbReference type="Pfam" id="PF07653">
    <property type="entry name" value="SH3_2"/>
    <property type="match status" value="1"/>
</dbReference>
<dbReference type="InterPro" id="IPR036028">
    <property type="entry name" value="SH3-like_dom_sf"/>
</dbReference>
<evidence type="ECO:0000313" key="4">
    <source>
        <dbReference type="Proteomes" id="UP000216913"/>
    </source>
</evidence>
<evidence type="ECO:0000259" key="2">
    <source>
        <dbReference type="Pfam" id="PF07653"/>
    </source>
</evidence>
<protein>
    <submittedName>
        <fullName evidence="3">Ligand-binding protein SH3</fullName>
    </submittedName>
</protein>
<sequence length="117" mass="13243">MKYRVHTAHRSEYPDPIRFERHTPLVVGERYAGPEGWDDWYFCSVAGHDGGWVPAQLIEHMPDGSARAVEAYSARELDVDPGEALLARRELNGWAWCERETLPDAGWVPLANLTPQA</sequence>
<dbReference type="InterPro" id="IPR014593">
    <property type="entry name" value="UCP034961_SH3_2"/>
</dbReference>
<dbReference type="Proteomes" id="UP000216913">
    <property type="component" value="Unassembled WGS sequence"/>
</dbReference>
<dbReference type="RefSeq" id="WP_094799826.1">
    <property type="nucleotide sequence ID" value="NZ_NEVP01000006.1"/>
</dbReference>
<keyword evidence="1" id="KW-0728">SH3 domain</keyword>
<dbReference type="SUPFAM" id="SSF50044">
    <property type="entry name" value="SH3-domain"/>
    <property type="match status" value="2"/>
</dbReference>
<dbReference type="InterPro" id="IPR001452">
    <property type="entry name" value="SH3_domain"/>
</dbReference>
<dbReference type="PIRSF" id="PIRSF034961">
    <property type="entry name" value="UCP034961_SH3_2"/>
    <property type="match status" value="1"/>
</dbReference>
<organism evidence="3 4">
    <name type="scientific">Bordetella genomosp. 5</name>
    <dbReference type="NCBI Taxonomy" id="1395608"/>
    <lineage>
        <taxon>Bacteria</taxon>
        <taxon>Pseudomonadati</taxon>
        <taxon>Pseudomonadota</taxon>
        <taxon>Betaproteobacteria</taxon>
        <taxon>Burkholderiales</taxon>
        <taxon>Alcaligenaceae</taxon>
        <taxon>Bordetella</taxon>
    </lineage>
</organism>